<sequence length="1125" mass="123010">MPSQPSNEQPNPNNLNFLYQRHRSRLQGFDSLNLRPVPSPSHESGKRDPNGVDNRLHRIYPSQLARNKPNKLRSGASPQAVTSPLLTALGSTTNTAAQYTNDWARSLPFFTASQQTANSGTPPSLGRDASDPTMIPSASPPGRPQSHPNQYPNFGGRQRTTTPQRDRRSSVYSQFGQSPYSGHVPLPHQDQAHFYPGGLPDLDSVVPNLMPSGGLSPGERGYFVGFDTLSTSAHGPSTAAENVLLIGEEGTLRIYRVTKQLADPNTGSLEGLRGSVIGAKILPWPFQDDPGSEGRPYVAIILHKPVPVEEEAVDSTDSNTSEALSGEENDSSPDPSTARAMAGTHGSAPHIIRYYQTTVEIYSLSKRTKVATVFESPLVETEFGPMGELKIPPPVGDLRIDANGKFLVVASGTSGEVFIFSSFTRDPQVKGLDSIRCIGKLWTSLQRRGPKPSASASTPGDVPSEAEETEVRHVPLFSLSHRWIAIVPPPADSLFSMKGTAHLLSNDAKPPGIRNHVAPPKPTVNCGVDTPDGDGIMNRVGREVTQRVLKSAQWMGQQGMQAWNTYWTQPQVGHPSASNTSTRHAQDIPQQHFPPTHGHSQTPSASPTQVAIFDLQRLLDAEETKIKNALHPIACFEPPNGCSYLSFAPSGLVLLTVSRKGDEQYVWSLMRMQHPRSSITYDNHSQPYVRQITKVTRMTVATIVDCVWNSPYGNRFALLTERGTIHVHEIPSTAFQWPPLRRARKQKPPPNSEYKENDDPSFQKAAMSTAMDTINGTGAWLRSVSMRSRSLGNNAAFPTALMMAPAATANAGGKVVKAGLNKGVSMVANSANTIYHASENKLHIGNLTNGISPGCMYWLSGRDRGYFAVVVTGHLSIYHVRQTTTPQKGKPPIIRAKISKKATDCGLHKISDAQFPPAFTAAMELRFTGESKSGSPKLTGHWNLRAPVAPTTLAPPSMPKRIPHRRQENWHAMYELDSIPGYQPLHHDRRISLLAYHDPSPSAPHAPGTSASADDYDEYLRDLHEWTTDIRDPWLRSSHHVLTSPDDDAASEPWVFGDDIPANVLIEGGGVADEESGDEVENRIRVIEGADGEQVVVTTVRRRGREEEEFFEDGCEVLDFAGDER</sequence>
<dbReference type="GO" id="GO:0006914">
    <property type="term" value="P:autophagy"/>
    <property type="evidence" value="ECO:0007669"/>
    <property type="project" value="InterPro"/>
</dbReference>
<feature type="region of interest" description="Disordered" evidence="1">
    <location>
        <begin position="309"/>
        <end position="343"/>
    </location>
</feature>
<organism evidence="2 3">
    <name type="scientific">Microthyrium microscopicum</name>
    <dbReference type="NCBI Taxonomy" id="703497"/>
    <lineage>
        <taxon>Eukaryota</taxon>
        <taxon>Fungi</taxon>
        <taxon>Dikarya</taxon>
        <taxon>Ascomycota</taxon>
        <taxon>Pezizomycotina</taxon>
        <taxon>Dothideomycetes</taxon>
        <taxon>Dothideomycetes incertae sedis</taxon>
        <taxon>Microthyriales</taxon>
        <taxon>Microthyriaceae</taxon>
        <taxon>Microthyrium</taxon>
    </lineage>
</organism>
<proteinExistence type="predicted"/>
<feature type="region of interest" description="Disordered" evidence="1">
    <location>
        <begin position="114"/>
        <end position="189"/>
    </location>
</feature>
<accession>A0A6A6UG99</accession>
<keyword evidence="3" id="KW-1185">Reference proteome</keyword>
<dbReference type="PANTHER" id="PTHR13268">
    <property type="entry name" value="BREAST CARCINOMA AMPLIFIED SEQUENCE 3"/>
    <property type="match status" value="1"/>
</dbReference>
<evidence type="ECO:0008006" key="4">
    <source>
        <dbReference type="Google" id="ProtNLM"/>
    </source>
</evidence>
<feature type="compositionally biased region" description="Polar residues" evidence="1">
    <location>
        <begin position="170"/>
        <end position="180"/>
    </location>
</feature>
<feature type="region of interest" description="Disordered" evidence="1">
    <location>
        <begin position="60"/>
        <end position="79"/>
    </location>
</feature>
<feature type="region of interest" description="Disordered" evidence="1">
    <location>
        <begin position="738"/>
        <end position="760"/>
    </location>
</feature>
<dbReference type="GO" id="GO:0005737">
    <property type="term" value="C:cytoplasm"/>
    <property type="evidence" value="ECO:0007669"/>
    <property type="project" value="TreeGrafter"/>
</dbReference>
<dbReference type="Proteomes" id="UP000799302">
    <property type="component" value="Unassembled WGS sequence"/>
</dbReference>
<dbReference type="InterPro" id="IPR036322">
    <property type="entry name" value="WD40_repeat_dom_sf"/>
</dbReference>
<dbReference type="GO" id="GO:0042594">
    <property type="term" value="P:response to starvation"/>
    <property type="evidence" value="ECO:0007669"/>
    <property type="project" value="TreeGrafter"/>
</dbReference>
<dbReference type="InterPro" id="IPR045142">
    <property type="entry name" value="BCAS3-like"/>
</dbReference>
<evidence type="ECO:0000256" key="1">
    <source>
        <dbReference type="SAM" id="MobiDB-lite"/>
    </source>
</evidence>
<feature type="compositionally biased region" description="Basic and acidic residues" evidence="1">
    <location>
        <begin position="43"/>
        <end position="54"/>
    </location>
</feature>
<gene>
    <name evidence="2" type="ORF">BT63DRAFT_453709</name>
</gene>
<evidence type="ECO:0000313" key="3">
    <source>
        <dbReference type="Proteomes" id="UP000799302"/>
    </source>
</evidence>
<dbReference type="AlphaFoldDB" id="A0A6A6UG99"/>
<reference evidence="2" key="1">
    <citation type="journal article" date="2020" name="Stud. Mycol.">
        <title>101 Dothideomycetes genomes: a test case for predicting lifestyles and emergence of pathogens.</title>
        <authorList>
            <person name="Haridas S."/>
            <person name="Albert R."/>
            <person name="Binder M."/>
            <person name="Bloem J."/>
            <person name="Labutti K."/>
            <person name="Salamov A."/>
            <person name="Andreopoulos B."/>
            <person name="Baker S."/>
            <person name="Barry K."/>
            <person name="Bills G."/>
            <person name="Bluhm B."/>
            <person name="Cannon C."/>
            <person name="Castanera R."/>
            <person name="Culley D."/>
            <person name="Daum C."/>
            <person name="Ezra D."/>
            <person name="Gonzalez J."/>
            <person name="Henrissat B."/>
            <person name="Kuo A."/>
            <person name="Liang C."/>
            <person name="Lipzen A."/>
            <person name="Lutzoni F."/>
            <person name="Magnuson J."/>
            <person name="Mondo S."/>
            <person name="Nolan M."/>
            <person name="Ohm R."/>
            <person name="Pangilinan J."/>
            <person name="Park H.-J."/>
            <person name="Ramirez L."/>
            <person name="Alfaro M."/>
            <person name="Sun H."/>
            <person name="Tritt A."/>
            <person name="Yoshinaga Y."/>
            <person name="Zwiers L.-H."/>
            <person name="Turgeon B."/>
            <person name="Goodwin S."/>
            <person name="Spatafora J."/>
            <person name="Crous P."/>
            <person name="Grigoriev I."/>
        </authorList>
    </citation>
    <scope>NUCLEOTIDE SEQUENCE</scope>
    <source>
        <strain evidence="2">CBS 115976</strain>
    </source>
</reference>
<feature type="compositionally biased region" description="Polar residues" evidence="1">
    <location>
        <begin position="569"/>
        <end position="583"/>
    </location>
</feature>
<protein>
    <recommendedName>
        <fullName evidence="4">BCAS3 domain-containing protein</fullName>
    </recommendedName>
</protein>
<feature type="region of interest" description="Disordered" evidence="1">
    <location>
        <begin position="30"/>
        <end position="54"/>
    </location>
</feature>
<feature type="region of interest" description="Disordered" evidence="1">
    <location>
        <begin position="510"/>
        <end position="535"/>
    </location>
</feature>
<dbReference type="PROSITE" id="PS50276">
    <property type="entry name" value="PANCREATIC_HORMONE_2"/>
    <property type="match status" value="1"/>
</dbReference>
<evidence type="ECO:0000313" key="2">
    <source>
        <dbReference type="EMBL" id="KAF2671309.1"/>
    </source>
</evidence>
<feature type="region of interest" description="Disordered" evidence="1">
    <location>
        <begin position="446"/>
        <end position="469"/>
    </location>
</feature>
<dbReference type="SUPFAM" id="SSF50978">
    <property type="entry name" value="WD40 repeat-like"/>
    <property type="match status" value="1"/>
</dbReference>
<name>A0A6A6UG99_9PEZI</name>
<dbReference type="OrthoDB" id="3938623at2759"/>
<dbReference type="EMBL" id="MU004233">
    <property type="protein sequence ID" value="KAF2671309.1"/>
    <property type="molecule type" value="Genomic_DNA"/>
</dbReference>
<dbReference type="PANTHER" id="PTHR13268:SF0">
    <property type="entry name" value="BCAS3 MICROTUBULE ASSOCIATED CELL MIGRATION FACTOR"/>
    <property type="match status" value="1"/>
</dbReference>
<feature type="region of interest" description="Disordered" evidence="1">
    <location>
        <begin position="569"/>
        <end position="606"/>
    </location>
</feature>